<dbReference type="Proteomes" id="UP000015101">
    <property type="component" value="Unassembled WGS sequence"/>
</dbReference>
<keyword evidence="4" id="KW-1185">Reference proteome</keyword>
<reference evidence="2 4" key="2">
    <citation type="journal article" date="2013" name="Nature">
        <title>Insights into bilaterian evolution from three spiralian genomes.</title>
        <authorList>
            <person name="Simakov O."/>
            <person name="Marletaz F."/>
            <person name="Cho S.J."/>
            <person name="Edsinger-Gonzales E."/>
            <person name="Havlak P."/>
            <person name="Hellsten U."/>
            <person name="Kuo D.H."/>
            <person name="Larsson T."/>
            <person name="Lv J."/>
            <person name="Arendt D."/>
            <person name="Savage R."/>
            <person name="Osoegawa K."/>
            <person name="de Jong P."/>
            <person name="Grimwood J."/>
            <person name="Chapman J.A."/>
            <person name="Shapiro H."/>
            <person name="Aerts A."/>
            <person name="Otillar R.P."/>
            <person name="Terry A.Y."/>
            <person name="Boore J.L."/>
            <person name="Grigoriev I.V."/>
            <person name="Lindberg D.R."/>
            <person name="Seaver E.C."/>
            <person name="Weisblat D.A."/>
            <person name="Putnam N.H."/>
            <person name="Rokhsar D.S."/>
        </authorList>
    </citation>
    <scope>NUCLEOTIDE SEQUENCE</scope>
</reference>
<dbReference type="OrthoDB" id="2307332at2759"/>
<organism evidence="3 4">
    <name type="scientific">Helobdella robusta</name>
    <name type="common">Californian leech</name>
    <dbReference type="NCBI Taxonomy" id="6412"/>
    <lineage>
        <taxon>Eukaryota</taxon>
        <taxon>Metazoa</taxon>
        <taxon>Spiralia</taxon>
        <taxon>Lophotrochozoa</taxon>
        <taxon>Annelida</taxon>
        <taxon>Clitellata</taxon>
        <taxon>Hirudinea</taxon>
        <taxon>Rhynchobdellida</taxon>
        <taxon>Glossiphoniidae</taxon>
        <taxon>Helobdella</taxon>
    </lineage>
</organism>
<evidence type="ECO:0000313" key="2">
    <source>
        <dbReference type="EMBL" id="ESN94249.1"/>
    </source>
</evidence>
<proteinExistence type="predicted"/>
<dbReference type="Gene3D" id="4.10.900.10">
    <property type="entry name" value="TCF3-CBD (Catenin binding domain)"/>
    <property type="match status" value="1"/>
</dbReference>
<sequence length="234" mass="25888">MNKFETIVFAATKSAFMKNNMVSDNQTIINNNINNNIIKNNNNINKNENIIEVSSNKKTNAGQNCGEARAPSNYKNLNESGKNKNNSDINNNNKEYNDKHGINNNNNNKNNNNNSNNDNIDNKKISDIDLLDNEDGDISTTAAATAKTTISRTTQDDQVTSVESANDLELDLASTDEIKVYKDEGDDEEGGRSVENLSEEKLDLVIETEEAVLNHGYPDTSNIDTCPETSVLKH</sequence>
<dbReference type="RefSeq" id="XP_009027352.1">
    <property type="nucleotide sequence ID" value="XM_009029104.1"/>
</dbReference>
<dbReference type="InParanoid" id="T1EUU4"/>
<dbReference type="EnsemblMetazoa" id="HelroT164054">
    <property type="protein sequence ID" value="HelroP164054"/>
    <property type="gene ID" value="HelroG164054"/>
</dbReference>
<feature type="region of interest" description="Disordered" evidence="1">
    <location>
        <begin position="59"/>
        <end position="120"/>
    </location>
</feature>
<gene>
    <name evidence="3" type="primary">20200344</name>
    <name evidence="2" type="ORF">HELRODRAFT_164054</name>
</gene>
<feature type="compositionally biased region" description="Low complexity" evidence="1">
    <location>
        <begin position="102"/>
        <end position="119"/>
    </location>
</feature>
<dbReference type="KEGG" id="hro:HELRODRAFT_164054"/>
<reference evidence="4" key="1">
    <citation type="submission" date="2012-12" db="EMBL/GenBank/DDBJ databases">
        <authorList>
            <person name="Hellsten U."/>
            <person name="Grimwood J."/>
            <person name="Chapman J.A."/>
            <person name="Shapiro H."/>
            <person name="Aerts A."/>
            <person name="Otillar R.P."/>
            <person name="Terry A.Y."/>
            <person name="Boore J.L."/>
            <person name="Simakov O."/>
            <person name="Marletaz F."/>
            <person name="Cho S.-J."/>
            <person name="Edsinger-Gonzales E."/>
            <person name="Havlak P."/>
            <person name="Kuo D.-H."/>
            <person name="Larsson T."/>
            <person name="Lv J."/>
            <person name="Arendt D."/>
            <person name="Savage R."/>
            <person name="Osoegawa K."/>
            <person name="de Jong P."/>
            <person name="Lindberg D.R."/>
            <person name="Seaver E.C."/>
            <person name="Weisblat D.A."/>
            <person name="Putnam N.H."/>
            <person name="Grigoriev I.V."/>
            <person name="Rokhsar D.S."/>
        </authorList>
    </citation>
    <scope>NUCLEOTIDE SEQUENCE</scope>
</reference>
<dbReference type="HOGENOM" id="CLU_1186154_0_0_1"/>
<dbReference type="GeneID" id="20200344"/>
<evidence type="ECO:0000313" key="3">
    <source>
        <dbReference type="EnsemblMetazoa" id="HelroP164054"/>
    </source>
</evidence>
<name>T1EUU4_HELRO</name>
<feature type="compositionally biased region" description="Low complexity" evidence="1">
    <location>
        <begin position="83"/>
        <end position="94"/>
    </location>
</feature>
<evidence type="ECO:0000313" key="4">
    <source>
        <dbReference type="Proteomes" id="UP000015101"/>
    </source>
</evidence>
<dbReference type="EMBL" id="KB097571">
    <property type="protein sequence ID" value="ESN94249.1"/>
    <property type="molecule type" value="Genomic_DNA"/>
</dbReference>
<reference evidence="3" key="3">
    <citation type="submission" date="2015-06" db="UniProtKB">
        <authorList>
            <consortium name="EnsemblMetazoa"/>
        </authorList>
    </citation>
    <scope>IDENTIFICATION</scope>
</reference>
<dbReference type="InterPro" id="IPR027397">
    <property type="entry name" value="Catenin-bd_sf"/>
</dbReference>
<accession>T1EUU4</accession>
<feature type="region of interest" description="Disordered" evidence="1">
    <location>
        <begin position="215"/>
        <end position="234"/>
    </location>
</feature>
<dbReference type="CTD" id="20200344"/>
<dbReference type="EMBL" id="AMQM01001521">
    <property type="status" value="NOT_ANNOTATED_CDS"/>
    <property type="molecule type" value="Genomic_DNA"/>
</dbReference>
<dbReference type="AlphaFoldDB" id="T1EUU4"/>
<feature type="compositionally biased region" description="Polar residues" evidence="1">
    <location>
        <begin position="219"/>
        <end position="228"/>
    </location>
</feature>
<protein>
    <recommendedName>
        <fullName evidence="5">CTNNB1 binding N-teminal domain-containing protein</fullName>
    </recommendedName>
</protein>
<evidence type="ECO:0008006" key="5">
    <source>
        <dbReference type="Google" id="ProtNLM"/>
    </source>
</evidence>
<evidence type="ECO:0000256" key="1">
    <source>
        <dbReference type="SAM" id="MobiDB-lite"/>
    </source>
</evidence>